<evidence type="ECO:0000313" key="6">
    <source>
        <dbReference type="Proteomes" id="UP000663851"/>
    </source>
</evidence>
<dbReference type="AlphaFoldDB" id="A0A820GPF4"/>
<dbReference type="EMBL" id="CAJOBP010000106">
    <property type="protein sequence ID" value="CAF4123288.1"/>
    <property type="molecule type" value="Genomic_DNA"/>
</dbReference>
<evidence type="ECO:0000256" key="1">
    <source>
        <dbReference type="SAM" id="Coils"/>
    </source>
</evidence>
<evidence type="ECO:0000313" key="7">
    <source>
        <dbReference type="Proteomes" id="UP000663873"/>
    </source>
</evidence>
<proteinExistence type="predicted"/>
<evidence type="ECO:0000256" key="2">
    <source>
        <dbReference type="SAM" id="Phobius"/>
    </source>
</evidence>
<keyword evidence="2" id="KW-0472">Membrane</keyword>
<dbReference type="Proteomes" id="UP000663851">
    <property type="component" value="Unassembled WGS sequence"/>
</dbReference>
<evidence type="ECO:0000313" key="3">
    <source>
        <dbReference type="EMBL" id="CAF3153804.1"/>
    </source>
</evidence>
<protein>
    <submittedName>
        <fullName evidence="5">Uncharacterized protein</fullName>
    </submittedName>
</protein>
<comment type="caution">
    <text evidence="5">The sequence shown here is derived from an EMBL/GenBank/DDBJ whole genome shotgun (WGS) entry which is preliminary data.</text>
</comment>
<dbReference type="Proteomes" id="UP000663825">
    <property type="component" value="Unassembled WGS sequence"/>
</dbReference>
<feature type="coiled-coil region" evidence="1">
    <location>
        <begin position="401"/>
        <end position="435"/>
    </location>
</feature>
<gene>
    <name evidence="5" type="ORF">HFQ381_LOCUS12287</name>
    <name evidence="3" type="ORF">TIS948_LOCUS9863</name>
    <name evidence="4" type="ORF">UJA718_LOCUS1702</name>
</gene>
<feature type="transmembrane region" description="Helical" evidence="2">
    <location>
        <begin position="68"/>
        <end position="93"/>
    </location>
</feature>
<name>A0A820GPF4_9BILA</name>
<dbReference type="Proteomes" id="UP000663873">
    <property type="component" value="Unassembled WGS sequence"/>
</dbReference>
<evidence type="ECO:0000313" key="5">
    <source>
        <dbReference type="EMBL" id="CAF4281134.1"/>
    </source>
</evidence>
<dbReference type="OrthoDB" id="10399387at2759"/>
<keyword evidence="7" id="KW-1185">Reference proteome</keyword>
<dbReference type="EMBL" id="CAJOBO010000736">
    <property type="protein sequence ID" value="CAF4281134.1"/>
    <property type="molecule type" value="Genomic_DNA"/>
</dbReference>
<reference evidence="5" key="1">
    <citation type="submission" date="2021-02" db="EMBL/GenBank/DDBJ databases">
        <authorList>
            <person name="Nowell W R."/>
        </authorList>
    </citation>
    <scope>NUCLEOTIDE SEQUENCE</scope>
</reference>
<organism evidence="5 6">
    <name type="scientific">Rotaria socialis</name>
    <dbReference type="NCBI Taxonomy" id="392032"/>
    <lineage>
        <taxon>Eukaryota</taxon>
        <taxon>Metazoa</taxon>
        <taxon>Spiralia</taxon>
        <taxon>Gnathifera</taxon>
        <taxon>Rotifera</taxon>
        <taxon>Eurotatoria</taxon>
        <taxon>Bdelloidea</taxon>
        <taxon>Philodinida</taxon>
        <taxon>Philodinidae</taxon>
        <taxon>Rotaria</taxon>
    </lineage>
</organism>
<dbReference type="EMBL" id="CAJNXB010001277">
    <property type="protein sequence ID" value="CAF3153804.1"/>
    <property type="molecule type" value="Genomic_DNA"/>
</dbReference>
<sequence length="480" mass="56450">MVSNIYNNANMTVFEMPGNKTFQQRFSLPHWPDIQPIQQLIDILNRTTRKTAYTSTISKKITVEKSDLHLIILIMILAILLICLLLILCSFFNRLGRCVFKKKSFPISTKHSNRQLIDMNNGNEKKVYYFNHDDASATALFAYSPRAREQQLQSSPNTSMTFSDIFDVLDTDDNNNDSSMFLADPSKYYYYHHHHAFNFHMGLSDFEEEQEQELIYYENSSMMKVNDERFVSEAIPKSHETDQCESSNMKDNIVQVTTTATDISVKKKLLYQNIHTTGSFDEPDSIPDYLLVENQLFDQMIEKLIDKRSSTDTEELRTFAFFQHELVVYRRLYHLWSLYLQAGRGELLKEDPTNDMKHSLRCYWTTHVKLSMSTSNRRLLLTSIANKEEHVACESFVHQRLEKYNNKIDYYQKQIDEKENNMTHCTDTIKQAIEKFVEENGERPIRMKCDFATGILYNNYKHHLLKIAYEQEKPTDYQVV</sequence>
<accession>A0A820GPF4</accession>
<keyword evidence="2" id="KW-1133">Transmembrane helix</keyword>
<keyword evidence="2" id="KW-0812">Transmembrane</keyword>
<keyword evidence="1" id="KW-0175">Coiled coil</keyword>
<evidence type="ECO:0000313" key="4">
    <source>
        <dbReference type="EMBL" id="CAF4123288.1"/>
    </source>
</evidence>